<organism evidence="11 12">
    <name type="scientific">Tectimicrobiota bacterium</name>
    <dbReference type="NCBI Taxonomy" id="2528274"/>
    <lineage>
        <taxon>Bacteria</taxon>
        <taxon>Pseudomonadati</taxon>
        <taxon>Nitrospinota/Tectimicrobiota group</taxon>
        <taxon>Candidatus Tectimicrobiota</taxon>
    </lineage>
</organism>
<dbReference type="InterPro" id="IPR029043">
    <property type="entry name" value="GcvT/YgfZ_C"/>
</dbReference>
<evidence type="ECO:0000313" key="11">
    <source>
        <dbReference type="EMBL" id="MBI4595858.1"/>
    </source>
</evidence>
<keyword evidence="3 7" id="KW-0032">Aminotransferase</keyword>
<keyword evidence="4 7" id="KW-0808">Transferase</keyword>
<dbReference type="NCBIfam" id="TIGR00528">
    <property type="entry name" value="gcvT"/>
    <property type="match status" value="1"/>
</dbReference>
<comment type="subunit">
    <text evidence="7">The glycine cleavage system is composed of four proteins: P, T, L and H.</text>
</comment>
<comment type="caution">
    <text evidence="11">The sequence shown here is derived from an EMBL/GenBank/DDBJ whole genome shotgun (WGS) entry which is preliminary data.</text>
</comment>
<dbReference type="InterPro" id="IPR013977">
    <property type="entry name" value="GcvT_C"/>
</dbReference>
<evidence type="ECO:0000256" key="6">
    <source>
        <dbReference type="ARBA" id="ARBA00047665"/>
    </source>
</evidence>
<dbReference type="InterPro" id="IPR006222">
    <property type="entry name" value="GCVT_N"/>
</dbReference>
<evidence type="ECO:0000256" key="1">
    <source>
        <dbReference type="ARBA" id="ARBA00008609"/>
    </source>
</evidence>
<evidence type="ECO:0000256" key="2">
    <source>
        <dbReference type="ARBA" id="ARBA00012616"/>
    </source>
</evidence>
<dbReference type="EMBL" id="JACQWF010000259">
    <property type="protein sequence ID" value="MBI4595858.1"/>
    <property type="molecule type" value="Genomic_DNA"/>
</dbReference>
<dbReference type="PANTHER" id="PTHR43757:SF2">
    <property type="entry name" value="AMINOMETHYLTRANSFERASE, MITOCHONDRIAL"/>
    <property type="match status" value="1"/>
</dbReference>
<dbReference type="InterPro" id="IPR022903">
    <property type="entry name" value="GcvT_bac"/>
</dbReference>
<comment type="similarity">
    <text evidence="1 7">Belongs to the GcvT family.</text>
</comment>
<comment type="function">
    <text evidence="7">The glycine cleavage system catalyzes the degradation of glycine.</text>
</comment>
<name>A0A933LQ66_UNCTE</name>
<protein>
    <recommendedName>
        <fullName evidence="2 7">Aminomethyltransferase</fullName>
        <ecNumber evidence="2 7">2.1.2.10</ecNumber>
    </recommendedName>
    <alternativeName>
        <fullName evidence="5 7">Glycine cleavage system T protein</fullName>
    </alternativeName>
</protein>
<evidence type="ECO:0000259" key="9">
    <source>
        <dbReference type="Pfam" id="PF01571"/>
    </source>
</evidence>
<evidence type="ECO:0000259" key="10">
    <source>
        <dbReference type="Pfam" id="PF08669"/>
    </source>
</evidence>
<dbReference type="GO" id="GO:0005829">
    <property type="term" value="C:cytosol"/>
    <property type="evidence" value="ECO:0007669"/>
    <property type="project" value="TreeGrafter"/>
</dbReference>
<dbReference type="InterPro" id="IPR028896">
    <property type="entry name" value="GcvT/YgfZ/DmdA"/>
</dbReference>
<feature type="binding site" evidence="8">
    <location>
        <position position="201"/>
    </location>
    <ligand>
        <name>substrate</name>
    </ligand>
</feature>
<dbReference type="Pfam" id="PF01571">
    <property type="entry name" value="GCV_T"/>
    <property type="match status" value="1"/>
</dbReference>
<dbReference type="FunFam" id="3.30.70.1400:FF:000001">
    <property type="entry name" value="Aminomethyltransferase"/>
    <property type="match status" value="1"/>
</dbReference>
<dbReference type="Pfam" id="PF08669">
    <property type="entry name" value="GCV_T_C"/>
    <property type="match status" value="1"/>
</dbReference>
<dbReference type="FunFam" id="2.40.30.110:FF:000003">
    <property type="entry name" value="Aminomethyltransferase"/>
    <property type="match status" value="1"/>
</dbReference>
<dbReference type="SUPFAM" id="SSF101790">
    <property type="entry name" value="Aminomethyltransferase beta-barrel domain"/>
    <property type="match status" value="1"/>
</dbReference>
<sequence>MEKNSIELKKTPLFEVHQQLRAKMTVFAGWQMPLLYSGIIPEHLAVRRQAGLFDISHMGKIEIKGGGASELLEFLFPSNISSLTSGQVAYSFLCNENGGLIDDLTIFCFSNDHYFLCVNAACAEKDLRWIKSFARPDVIVSNVTREMAILALQGPLAGGIMDGFMPDKWEKPKRFRFSEQEINGKKVIISRTGYTGEDGFELFCSSQDVVSLWQVFMRQGEALGLKPCGLGARDTLRLEMAFVLYGEDINENVTLLEARFGKYADFSKGRFIGKDALLKEKEKGPLRQLVGFLMEEKGIPRKDYPVFHDGEKIGFITSGSISPILNRGIGLGLIHTDLAINDQEVEIGIREKRCKAKVVLKPFTKLSQK</sequence>
<dbReference type="AlphaFoldDB" id="A0A933LQ66"/>
<dbReference type="GO" id="GO:0005960">
    <property type="term" value="C:glycine cleavage complex"/>
    <property type="evidence" value="ECO:0007669"/>
    <property type="project" value="InterPro"/>
</dbReference>
<dbReference type="Gene3D" id="2.40.30.110">
    <property type="entry name" value="Aminomethyltransferase beta-barrel domains"/>
    <property type="match status" value="1"/>
</dbReference>
<evidence type="ECO:0000313" key="12">
    <source>
        <dbReference type="Proteomes" id="UP000772181"/>
    </source>
</evidence>
<dbReference type="InterPro" id="IPR006223">
    <property type="entry name" value="GcvT"/>
</dbReference>
<dbReference type="PIRSF" id="PIRSF006487">
    <property type="entry name" value="GcvT"/>
    <property type="match status" value="1"/>
</dbReference>
<evidence type="ECO:0000256" key="3">
    <source>
        <dbReference type="ARBA" id="ARBA00022576"/>
    </source>
</evidence>
<accession>A0A933LQ66</accession>
<evidence type="ECO:0000256" key="5">
    <source>
        <dbReference type="ARBA" id="ARBA00031395"/>
    </source>
</evidence>
<dbReference type="Gene3D" id="3.30.70.1400">
    <property type="entry name" value="Aminomethyltransferase beta-barrel domains"/>
    <property type="match status" value="1"/>
</dbReference>
<feature type="domain" description="GCVT N-terminal" evidence="9">
    <location>
        <begin position="13"/>
        <end position="268"/>
    </location>
</feature>
<dbReference type="Gene3D" id="3.30.1360.120">
    <property type="entry name" value="Probable tRNA modification gtpase trme, domain 1"/>
    <property type="match status" value="1"/>
</dbReference>
<evidence type="ECO:0000256" key="8">
    <source>
        <dbReference type="PIRSR" id="PIRSR006487-1"/>
    </source>
</evidence>
<dbReference type="SUPFAM" id="SSF103025">
    <property type="entry name" value="Folate-binding domain"/>
    <property type="match status" value="1"/>
</dbReference>
<dbReference type="GO" id="GO:0008483">
    <property type="term" value="F:transaminase activity"/>
    <property type="evidence" value="ECO:0007669"/>
    <property type="project" value="UniProtKB-KW"/>
</dbReference>
<dbReference type="Gene3D" id="4.10.1250.10">
    <property type="entry name" value="Aminomethyltransferase fragment"/>
    <property type="match status" value="1"/>
</dbReference>
<dbReference type="PANTHER" id="PTHR43757">
    <property type="entry name" value="AMINOMETHYLTRANSFERASE"/>
    <property type="match status" value="1"/>
</dbReference>
<comment type="catalytic activity">
    <reaction evidence="6 7">
        <text>N(6)-[(R)-S(8)-aminomethyldihydrolipoyl]-L-lysyl-[protein] + (6S)-5,6,7,8-tetrahydrofolate = N(6)-[(R)-dihydrolipoyl]-L-lysyl-[protein] + (6R)-5,10-methylene-5,6,7,8-tetrahydrofolate + NH4(+)</text>
        <dbReference type="Rhea" id="RHEA:16945"/>
        <dbReference type="Rhea" id="RHEA-COMP:10475"/>
        <dbReference type="Rhea" id="RHEA-COMP:10492"/>
        <dbReference type="ChEBI" id="CHEBI:15636"/>
        <dbReference type="ChEBI" id="CHEBI:28938"/>
        <dbReference type="ChEBI" id="CHEBI:57453"/>
        <dbReference type="ChEBI" id="CHEBI:83100"/>
        <dbReference type="ChEBI" id="CHEBI:83143"/>
        <dbReference type="EC" id="2.1.2.10"/>
    </reaction>
</comment>
<dbReference type="NCBIfam" id="NF001567">
    <property type="entry name" value="PRK00389.1"/>
    <property type="match status" value="1"/>
</dbReference>
<dbReference type="EC" id="2.1.2.10" evidence="2 7"/>
<reference evidence="11" key="1">
    <citation type="submission" date="2020-07" db="EMBL/GenBank/DDBJ databases">
        <title>Huge and variable diversity of episymbiotic CPR bacteria and DPANN archaea in groundwater ecosystems.</title>
        <authorList>
            <person name="He C.Y."/>
            <person name="Keren R."/>
            <person name="Whittaker M."/>
            <person name="Farag I.F."/>
            <person name="Doudna J."/>
            <person name="Cate J.H.D."/>
            <person name="Banfield J.F."/>
        </authorList>
    </citation>
    <scope>NUCLEOTIDE SEQUENCE</scope>
    <source>
        <strain evidence="11">NC_groundwater_1482_Ag_S-0.65um_47_24</strain>
    </source>
</reference>
<feature type="domain" description="Aminomethyltransferase C-terminal" evidence="10">
    <location>
        <begin position="287"/>
        <end position="364"/>
    </location>
</feature>
<dbReference type="Proteomes" id="UP000772181">
    <property type="component" value="Unassembled WGS sequence"/>
</dbReference>
<dbReference type="InterPro" id="IPR027266">
    <property type="entry name" value="TrmE/GcvT-like"/>
</dbReference>
<evidence type="ECO:0000256" key="4">
    <source>
        <dbReference type="ARBA" id="ARBA00022679"/>
    </source>
</evidence>
<evidence type="ECO:0000256" key="7">
    <source>
        <dbReference type="HAMAP-Rule" id="MF_00259"/>
    </source>
</evidence>
<dbReference type="HAMAP" id="MF_00259">
    <property type="entry name" value="GcvT"/>
    <property type="match status" value="1"/>
</dbReference>
<proteinExistence type="inferred from homology"/>
<dbReference type="GO" id="GO:0004047">
    <property type="term" value="F:aminomethyltransferase activity"/>
    <property type="evidence" value="ECO:0007669"/>
    <property type="project" value="UniProtKB-UniRule"/>
</dbReference>
<dbReference type="GO" id="GO:0019464">
    <property type="term" value="P:glycine decarboxylation via glycine cleavage system"/>
    <property type="evidence" value="ECO:0007669"/>
    <property type="project" value="UniProtKB-UniRule"/>
</dbReference>
<gene>
    <name evidence="7 11" type="primary">gcvT</name>
    <name evidence="11" type="ORF">HY730_05700</name>
</gene>